<dbReference type="AlphaFoldDB" id="A0AAW4WBB1"/>
<gene>
    <name evidence="2" type="ORF">LKD47_07075</name>
</gene>
<reference evidence="2" key="1">
    <citation type="submission" date="2021-10" db="EMBL/GenBank/DDBJ databases">
        <title>Anaerobic single-cell dispensing facilitates the cultivation of human gut bacteria.</title>
        <authorList>
            <person name="Afrizal A."/>
        </authorList>
    </citation>
    <scope>NUCLEOTIDE SEQUENCE</scope>
    <source>
        <strain evidence="2">CLA-AA-H204</strain>
    </source>
</reference>
<organism evidence="2 3">
    <name type="scientific">Roseburia amylophila</name>
    <dbReference type="NCBI Taxonomy" id="2981794"/>
    <lineage>
        <taxon>Bacteria</taxon>
        <taxon>Bacillati</taxon>
        <taxon>Bacillota</taxon>
        <taxon>Clostridia</taxon>
        <taxon>Lachnospirales</taxon>
        <taxon>Lachnospiraceae</taxon>
        <taxon>Roseburia</taxon>
    </lineage>
</organism>
<evidence type="ECO:0000313" key="2">
    <source>
        <dbReference type="EMBL" id="MCC2242061.1"/>
    </source>
</evidence>
<dbReference type="EMBL" id="JAJEQW010000006">
    <property type="protein sequence ID" value="MCC2242061.1"/>
    <property type="molecule type" value="Genomic_DNA"/>
</dbReference>
<evidence type="ECO:0000256" key="1">
    <source>
        <dbReference type="SAM" id="MobiDB-lite"/>
    </source>
</evidence>
<dbReference type="RefSeq" id="WP_227710051.1">
    <property type="nucleotide sequence ID" value="NZ_JAJEQW010000006.1"/>
</dbReference>
<evidence type="ECO:0000313" key="3">
    <source>
        <dbReference type="Proteomes" id="UP001198893"/>
    </source>
</evidence>
<dbReference type="InterPro" id="IPR007710">
    <property type="entry name" value="Nucleoside_deoxyribTrfase"/>
</dbReference>
<feature type="region of interest" description="Disordered" evidence="1">
    <location>
        <begin position="1"/>
        <end position="21"/>
    </location>
</feature>
<proteinExistence type="predicted"/>
<dbReference type="Proteomes" id="UP001198893">
    <property type="component" value="Unassembled WGS sequence"/>
</dbReference>
<accession>A0AAW4WBB1</accession>
<protein>
    <submittedName>
        <fullName evidence="2">Nucleoside 2-deoxyribosyltransferase</fullName>
    </submittedName>
</protein>
<dbReference type="Gene3D" id="3.40.50.450">
    <property type="match status" value="1"/>
</dbReference>
<feature type="compositionally biased region" description="Basic and acidic residues" evidence="1">
    <location>
        <begin position="1"/>
        <end position="18"/>
    </location>
</feature>
<dbReference type="SUPFAM" id="SSF52309">
    <property type="entry name" value="N-(deoxy)ribosyltransferase-like"/>
    <property type="match status" value="1"/>
</dbReference>
<sequence length="358" mass="40413">MSTTDISEKTEGADEVTKTKKRTVKPIKKFPSHSIEEALKIPTLIKENNGGNPWATEQLAKALNMKKGGNNFYYLTASSRDYGFTNGTRETVNVELNDLGRKYVYAQSQEDLLEAVWSAFNNIEIFKKVYEYYKGNEPSDEIFFRNALVSTFGIDESLHDDFLKVYRENRHFLQTFGEKQPENNFSSVSTGSQIISSPMHQSSEKKIFVIMPFSEKTGKYSKGFFNEVLTELIKPAAIEAGYVAETADRNGSDIIHSTIVKAINNAEIIMADLTEHNPNVLFELGIAIALKKPVILIKTEETGQIFDIDNTIRVFSYKSNLWKSTLEKDVPNLATRINAVVNNIGIDKSYFDTFMGNN</sequence>
<dbReference type="Pfam" id="PF05014">
    <property type="entry name" value="Nuc_deoxyrib_tr"/>
    <property type="match status" value="1"/>
</dbReference>
<comment type="caution">
    <text evidence="2">The sequence shown here is derived from an EMBL/GenBank/DDBJ whole genome shotgun (WGS) entry which is preliminary data.</text>
</comment>
<name>A0AAW4WBB1_9FIRM</name>